<evidence type="ECO:0000313" key="2">
    <source>
        <dbReference type="Proteomes" id="UP001064048"/>
    </source>
</evidence>
<evidence type="ECO:0000313" key="1">
    <source>
        <dbReference type="EMBL" id="KAI8430037.1"/>
    </source>
</evidence>
<name>A0ACC0K1C0_CHOFU</name>
<comment type="caution">
    <text evidence="1">The sequence shown here is derived from an EMBL/GenBank/DDBJ whole genome shotgun (WGS) entry which is preliminary data.</text>
</comment>
<sequence>MDILISELPLSGGTADQECARRRPVLGDDGRRPPHAPAIATASQHAFISSGSDPVGLTLVEAPSFLLTPFVVRTSIKGDLSLGGSILKHAKCQVLANLANFGYDPVNYDYIRRVGVLDVLLHVLRNESNAKLLHFASAGICNCCVDPLNAEYILANAGLKHIVALLKSEHSETLADVITILISLFNEETKSEIKIPEVIERMTEISKSNNKILINLATLFLENVCKMVNNKNYQKICKLHTTSFSSTAFKAGDKIRIQKTLTQKDLDAFSNLTSDHNPLHKNNGNKRPIVHGALLNGLVAGLIGTHLPGPGTVVVSQTMKFPNKCFVGEKLTISVELVDVRKILKVKFFCIVEEEKKVVFEGEAKLMLTCKWHSTMCGNWWWIVLGLSLCLAVADAHRKTKRDEFESLKSTEDGELSTGALKARRIYRVEPCQCGVFMSQQVGIKEGRRGRPRGPPQGEPVVTYDTDAPSLPCGSAGFKHCISKCLDVFLDIKSKLKSEKRYHHRNSKKRIYYYFCGYHKLWIYKKKLSPDYVQGTYLGSPALVTKSTIQKLAKMALGN</sequence>
<organism evidence="1 2">
    <name type="scientific">Choristoneura fumiferana</name>
    <name type="common">Spruce budworm moth</name>
    <name type="synonym">Archips fumiferana</name>
    <dbReference type="NCBI Taxonomy" id="7141"/>
    <lineage>
        <taxon>Eukaryota</taxon>
        <taxon>Metazoa</taxon>
        <taxon>Ecdysozoa</taxon>
        <taxon>Arthropoda</taxon>
        <taxon>Hexapoda</taxon>
        <taxon>Insecta</taxon>
        <taxon>Pterygota</taxon>
        <taxon>Neoptera</taxon>
        <taxon>Endopterygota</taxon>
        <taxon>Lepidoptera</taxon>
        <taxon>Glossata</taxon>
        <taxon>Ditrysia</taxon>
        <taxon>Tortricoidea</taxon>
        <taxon>Tortricidae</taxon>
        <taxon>Tortricinae</taxon>
        <taxon>Choristoneura</taxon>
    </lineage>
</organism>
<dbReference type="EMBL" id="CM046131">
    <property type="protein sequence ID" value="KAI8430037.1"/>
    <property type="molecule type" value="Genomic_DNA"/>
</dbReference>
<keyword evidence="2" id="KW-1185">Reference proteome</keyword>
<accession>A0ACC0K1C0</accession>
<protein>
    <submittedName>
        <fullName evidence="1">Uncharacterized protein</fullName>
    </submittedName>
</protein>
<reference evidence="1 2" key="1">
    <citation type="journal article" date="2022" name="Genome Biol. Evol.">
        <title>The Spruce Budworm Genome: Reconstructing the Evolutionary History of Antifreeze Proteins.</title>
        <authorList>
            <person name="Beliveau C."/>
            <person name="Gagne P."/>
            <person name="Picq S."/>
            <person name="Vernygora O."/>
            <person name="Keeling C.I."/>
            <person name="Pinkney K."/>
            <person name="Doucet D."/>
            <person name="Wen F."/>
            <person name="Johnston J.S."/>
            <person name="Maaroufi H."/>
            <person name="Boyle B."/>
            <person name="Laroche J."/>
            <person name="Dewar K."/>
            <person name="Juretic N."/>
            <person name="Blackburn G."/>
            <person name="Nisole A."/>
            <person name="Brunet B."/>
            <person name="Brandao M."/>
            <person name="Lumley L."/>
            <person name="Duan J."/>
            <person name="Quan G."/>
            <person name="Lucarotti C.J."/>
            <person name="Roe A.D."/>
            <person name="Sperling F.A.H."/>
            <person name="Levesque R.C."/>
            <person name="Cusson M."/>
        </authorList>
    </citation>
    <scope>NUCLEOTIDE SEQUENCE [LARGE SCALE GENOMIC DNA]</scope>
    <source>
        <strain evidence="1">Glfc:IPQL:Cfum</strain>
    </source>
</reference>
<proteinExistence type="predicted"/>
<dbReference type="Proteomes" id="UP001064048">
    <property type="component" value="Chromosome Z"/>
</dbReference>
<gene>
    <name evidence="1" type="ORF">MSG28_000473</name>
</gene>